<dbReference type="AlphaFoldDB" id="A0A8T0D6Z0"/>
<reference evidence="1 2" key="1">
    <citation type="submission" date="2019-07" db="EMBL/GenBank/DDBJ databases">
        <title>Annotation for the trematode Paragonimus westermani.</title>
        <authorList>
            <person name="Choi Y.-J."/>
        </authorList>
    </citation>
    <scope>NUCLEOTIDE SEQUENCE [LARGE SCALE GENOMIC DNA]</scope>
    <source>
        <strain evidence="1">180907_Pwestermani</strain>
    </source>
</reference>
<organism evidence="1 2">
    <name type="scientific">Paragonimus westermani</name>
    <dbReference type="NCBI Taxonomy" id="34504"/>
    <lineage>
        <taxon>Eukaryota</taxon>
        <taxon>Metazoa</taxon>
        <taxon>Spiralia</taxon>
        <taxon>Lophotrochozoa</taxon>
        <taxon>Platyhelminthes</taxon>
        <taxon>Trematoda</taxon>
        <taxon>Digenea</taxon>
        <taxon>Plagiorchiida</taxon>
        <taxon>Troglotremata</taxon>
        <taxon>Troglotrematidae</taxon>
        <taxon>Paragonimus</taxon>
    </lineage>
</organism>
<dbReference type="OrthoDB" id="6246338at2759"/>
<evidence type="ECO:0000313" key="2">
    <source>
        <dbReference type="Proteomes" id="UP000699462"/>
    </source>
</evidence>
<evidence type="ECO:0000313" key="1">
    <source>
        <dbReference type="EMBL" id="KAF8562498.1"/>
    </source>
</evidence>
<keyword evidence="2" id="KW-1185">Reference proteome</keyword>
<accession>A0A8T0D6Z0</accession>
<dbReference type="Proteomes" id="UP000699462">
    <property type="component" value="Unassembled WGS sequence"/>
</dbReference>
<comment type="caution">
    <text evidence="1">The sequence shown here is derived from an EMBL/GenBank/DDBJ whole genome shotgun (WGS) entry which is preliminary data.</text>
</comment>
<gene>
    <name evidence="1" type="ORF">P879_11576</name>
</gene>
<protein>
    <submittedName>
        <fullName evidence="1">Uncharacterized protein</fullName>
    </submittedName>
</protein>
<name>A0A8T0D6Z0_9TREM</name>
<proteinExistence type="predicted"/>
<dbReference type="EMBL" id="JTDF01019684">
    <property type="protein sequence ID" value="KAF8562498.1"/>
    <property type="molecule type" value="Genomic_DNA"/>
</dbReference>
<sequence length="208" mass="23307">GHSSRIFRTVACDLGQFAGLRGLTAFRVSELRSIREPADRISAQSVTALLLPTSGLQTETCHLPNSQYEPILGDSLHTGDVLRVFAPWSVLPDPLDLTKPVVLYAFFWVERLRHRDAQNLIEVDRSLETRLTNMYDPVPLACSCVNSGSPSVIQSCPHRFRAPCESEMDAVDAVDTGSIGHRSLSLDNWQNPILVLDICRFWFMNKLR</sequence>
<feature type="non-terminal residue" evidence="1">
    <location>
        <position position="1"/>
    </location>
</feature>